<keyword evidence="1" id="KW-0175">Coiled coil</keyword>
<dbReference type="InterPro" id="IPR036056">
    <property type="entry name" value="Fibrinogen-like_C"/>
</dbReference>
<proteinExistence type="predicted"/>
<dbReference type="RefSeq" id="XP_016970973.2">
    <property type="nucleotide sequence ID" value="XM_017115484.2"/>
</dbReference>
<dbReference type="RefSeq" id="XP_016970973.1">
    <property type="nucleotide sequence ID" value="XM_017115484.1"/>
</dbReference>
<dbReference type="OrthoDB" id="7940501at2759"/>
<feature type="coiled-coil region" evidence="1">
    <location>
        <begin position="42"/>
        <end position="83"/>
    </location>
</feature>
<dbReference type="GO" id="GO:0005615">
    <property type="term" value="C:extracellular space"/>
    <property type="evidence" value="ECO:0007669"/>
    <property type="project" value="TreeGrafter"/>
</dbReference>
<dbReference type="PANTHER" id="PTHR19143:SF327">
    <property type="entry name" value="FI21813P1-RELATED"/>
    <property type="match status" value="1"/>
</dbReference>
<name>A0A6P4E6W3_DRORH</name>
<evidence type="ECO:0000256" key="1">
    <source>
        <dbReference type="SAM" id="Coils"/>
    </source>
</evidence>
<evidence type="ECO:0000256" key="2">
    <source>
        <dbReference type="SAM" id="MobiDB-lite"/>
    </source>
</evidence>
<feature type="region of interest" description="Disordered" evidence="2">
    <location>
        <begin position="1"/>
        <end position="39"/>
    </location>
</feature>
<feature type="coiled-coil region" evidence="1">
    <location>
        <begin position="139"/>
        <end position="229"/>
    </location>
</feature>
<protein>
    <submittedName>
        <fullName evidence="4">Angiopoietin-2-like</fullName>
    </submittedName>
</protein>
<evidence type="ECO:0000259" key="3">
    <source>
        <dbReference type="SMART" id="SM00186"/>
    </source>
</evidence>
<dbReference type="SUPFAM" id="SSF56496">
    <property type="entry name" value="Fibrinogen C-terminal domain-like"/>
    <property type="match status" value="1"/>
</dbReference>
<dbReference type="SMART" id="SM00186">
    <property type="entry name" value="FBG"/>
    <property type="match status" value="1"/>
</dbReference>
<dbReference type="PANTHER" id="PTHR19143">
    <property type="entry name" value="FIBRINOGEN/TENASCIN/ANGIOPOEITIN"/>
    <property type="match status" value="1"/>
</dbReference>
<gene>
    <name evidence="4" type="primary">LOC108038652</name>
</gene>
<dbReference type="Gene3D" id="3.90.215.10">
    <property type="entry name" value="Gamma Fibrinogen, chain A, domain 1"/>
    <property type="match status" value="1"/>
</dbReference>
<dbReference type="Pfam" id="PF00147">
    <property type="entry name" value="Fibrinogen_C"/>
    <property type="match status" value="1"/>
</dbReference>
<dbReference type="AlphaFoldDB" id="A0A6P4E6W3"/>
<dbReference type="InterPro" id="IPR002181">
    <property type="entry name" value="Fibrinogen_a/b/g_C_dom"/>
</dbReference>
<dbReference type="InterPro" id="IPR014716">
    <property type="entry name" value="Fibrinogen_a/b/g_C_1"/>
</dbReference>
<feature type="domain" description="Fibrinogen C-terminal" evidence="3">
    <location>
        <begin position="248"/>
        <end position="434"/>
    </location>
</feature>
<sequence length="435" mass="49709">MNKKKLGNFSEEQQGSLEDTASDNNSPSSDSESDTSKQIRTMRELKKTIEINQRQLRDLGEKLKEAETLVNFYKEKCKDKDELIASLKTSIELSSETIKLIKGQKAELQTSLPLHNNLNIPKLDGNPTNLSDMPSNMALKNLESKIREKEIMLEKLETKVETDGNIISNLKSQIRDKDILLVNFEDKAQADKNENKEQRKAISGLENKISELEDKLKQTNENLAIYKKQGSAEEMVASSPMILFNYTKTSMEIFKARNVEALHKLDLINLTIGSGWIVVQKHFNDGEDFDTPVISKISDSFQDQSLGTPEESFWLGCELLHKITTGRRHELYILLSYFNGHQIYALYDDFVVGPGPDYKLKSLGKYEGDAGDGLRSHENQKFRSYSLSSESVCSRWWESKDDGYFNLNVPYRNGKLYIEPNEFVCASRMFIRPRT</sequence>
<organism evidence="4">
    <name type="scientific">Drosophila rhopaloa</name>
    <name type="common">Fruit fly</name>
    <dbReference type="NCBI Taxonomy" id="1041015"/>
    <lineage>
        <taxon>Eukaryota</taxon>
        <taxon>Metazoa</taxon>
        <taxon>Ecdysozoa</taxon>
        <taxon>Arthropoda</taxon>
        <taxon>Hexapoda</taxon>
        <taxon>Insecta</taxon>
        <taxon>Pterygota</taxon>
        <taxon>Neoptera</taxon>
        <taxon>Endopterygota</taxon>
        <taxon>Diptera</taxon>
        <taxon>Brachycera</taxon>
        <taxon>Muscomorpha</taxon>
        <taxon>Ephydroidea</taxon>
        <taxon>Drosophilidae</taxon>
        <taxon>Drosophila</taxon>
        <taxon>Sophophora</taxon>
    </lineage>
</organism>
<reference evidence="4" key="1">
    <citation type="submission" date="2025-08" db="UniProtKB">
        <authorList>
            <consortium name="RefSeq"/>
        </authorList>
    </citation>
    <scope>IDENTIFICATION</scope>
</reference>
<evidence type="ECO:0000313" key="4">
    <source>
        <dbReference type="RefSeq" id="XP_016970973.1"/>
    </source>
</evidence>
<dbReference type="InterPro" id="IPR050373">
    <property type="entry name" value="Fibrinogen_C-term_domain"/>
</dbReference>
<accession>A0A6P4E6W3</accession>
<dbReference type="GeneID" id="108038652"/>